<dbReference type="InterPro" id="IPR028082">
    <property type="entry name" value="Peripla_BP_I"/>
</dbReference>
<proteinExistence type="predicted"/>
<dbReference type="CDD" id="cd19963">
    <property type="entry name" value="PBP1_BMP-like"/>
    <property type="match status" value="1"/>
</dbReference>
<evidence type="ECO:0000313" key="4">
    <source>
        <dbReference type="Proteomes" id="UP001321492"/>
    </source>
</evidence>
<dbReference type="Pfam" id="PF02608">
    <property type="entry name" value="Bmp"/>
    <property type="match status" value="1"/>
</dbReference>
<accession>A0ABT7ADB6</accession>
<keyword evidence="4" id="KW-1185">Reference proteome</keyword>
<dbReference type="PROSITE" id="PS51318">
    <property type="entry name" value="TAT"/>
    <property type="match status" value="1"/>
</dbReference>
<dbReference type="Gene3D" id="3.40.50.2300">
    <property type="match status" value="2"/>
</dbReference>
<evidence type="ECO:0000313" key="3">
    <source>
        <dbReference type="EMBL" id="MDJ1157060.1"/>
    </source>
</evidence>
<dbReference type="PANTHER" id="PTHR43208">
    <property type="entry name" value="ABC TRANSPORTER SUBSTRATE-BINDING PROTEIN"/>
    <property type="match status" value="1"/>
</dbReference>
<protein>
    <submittedName>
        <fullName evidence="3">BMP family ABC transporter substrate-binding protein</fullName>
    </submittedName>
</protein>
<evidence type="ECO:0000259" key="2">
    <source>
        <dbReference type="Pfam" id="PF02608"/>
    </source>
</evidence>
<dbReference type="RefSeq" id="WP_283739039.1">
    <property type="nucleotide sequence ID" value="NZ_JASJEV010000001.1"/>
</dbReference>
<dbReference type="InterPro" id="IPR052910">
    <property type="entry name" value="ABC-Purine-Binding"/>
</dbReference>
<dbReference type="EMBL" id="JASJEV010000001">
    <property type="protein sequence ID" value="MDJ1157060.1"/>
    <property type="molecule type" value="Genomic_DNA"/>
</dbReference>
<sequence length="359" mass="38929">MTFHISRRTLLAGSTATAATLALPRGARAEGPLKVAYVYVGPIGDHGYSYSHDQGRKAVEVKFADRVKVTYVENVAEGPDSERVIRQLATAGNDLVFATSFGFMNPTIRVAKQFPKVKFEHATGYQKASNVAIYNARFYEGRAVIGTIAGLMSKTGVAGYVASFPIPEVVMGINAFTLAARKVRPDMKVKVIWLNTWYDPGKEADAAKALMDGGADVLVQHVDSPATMQVAESRGAYAFGQASDMARFAPKAHLTALVNDWAPYYLERVKQALDGSWQSGDVWWGLKEGMVKLAPYNPALPENVRAAADKVKADITSGALHPFTGPIKDQKGSLRLADGQRIGDADLLKMDWFVEGVQS</sequence>
<gene>
    <name evidence="3" type="ORF">QNA08_02260</name>
</gene>
<dbReference type="InterPro" id="IPR003760">
    <property type="entry name" value="PnrA-like"/>
</dbReference>
<keyword evidence="1" id="KW-0732">Signal</keyword>
<comment type="caution">
    <text evidence="3">The sequence shown here is derived from an EMBL/GenBank/DDBJ whole genome shotgun (WGS) entry which is preliminary data.</text>
</comment>
<feature type="domain" description="ABC transporter substrate-binding protein PnrA-like" evidence="2">
    <location>
        <begin position="34"/>
        <end position="310"/>
    </location>
</feature>
<name>A0ABT7ADB6_9HYPH</name>
<dbReference type="Proteomes" id="UP001321492">
    <property type="component" value="Unassembled WGS sequence"/>
</dbReference>
<dbReference type="InterPro" id="IPR006311">
    <property type="entry name" value="TAT_signal"/>
</dbReference>
<reference evidence="3 4" key="1">
    <citation type="submission" date="2023-05" db="EMBL/GenBank/DDBJ databases">
        <title>Chelatococcus sp. nov., a moderately thermophilic bacterium isolated from hot spring microbial mat.</title>
        <authorList>
            <person name="Hu C.-J."/>
            <person name="Li W.-J."/>
        </authorList>
    </citation>
    <scope>NUCLEOTIDE SEQUENCE [LARGE SCALE GENOMIC DNA]</scope>
    <source>
        <strain evidence="3 4">SYSU G07232</strain>
    </source>
</reference>
<dbReference type="SUPFAM" id="SSF53822">
    <property type="entry name" value="Periplasmic binding protein-like I"/>
    <property type="match status" value="1"/>
</dbReference>
<evidence type="ECO:0000256" key="1">
    <source>
        <dbReference type="ARBA" id="ARBA00022729"/>
    </source>
</evidence>
<dbReference type="PANTHER" id="PTHR43208:SF1">
    <property type="entry name" value="ABC TRANSPORTER SUBSTRATE-BINDING PROTEIN"/>
    <property type="match status" value="1"/>
</dbReference>
<organism evidence="3 4">
    <name type="scientific">Chelatococcus albus</name>
    <dbReference type="NCBI Taxonomy" id="3047466"/>
    <lineage>
        <taxon>Bacteria</taxon>
        <taxon>Pseudomonadati</taxon>
        <taxon>Pseudomonadota</taxon>
        <taxon>Alphaproteobacteria</taxon>
        <taxon>Hyphomicrobiales</taxon>
        <taxon>Chelatococcaceae</taxon>
        <taxon>Chelatococcus</taxon>
    </lineage>
</organism>